<dbReference type="PATRIC" id="fig|1632867.3.peg.4239"/>
<keyword evidence="2" id="KW-1185">Reference proteome</keyword>
<accession>A0A0F3INF1</accession>
<protein>
    <submittedName>
        <fullName evidence="1">Uncharacterized protein</fullName>
    </submittedName>
</protein>
<organism evidence="1 2">
    <name type="scientific">Methylocucumis oryzae</name>
    <dbReference type="NCBI Taxonomy" id="1632867"/>
    <lineage>
        <taxon>Bacteria</taxon>
        <taxon>Pseudomonadati</taxon>
        <taxon>Pseudomonadota</taxon>
        <taxon>Gammaproteobacteria</taxon>
        <taxon>Methylococcales</taxon>
        <taxon>Methylococcaceae</taxon>
        <taxon>Methylocucumis</taxon>
    </lineage>
</organism>
<reference evidence="1 2" key="2">
    <citation type="journal article" date="2016" name="Microb. Ecol.">
        <title>Genome Characteristics of a Novel Type I Methanotroph (Sn10-6) Isolated from a Flooded Indian Rice Field.</title>
        <authorList>
            <person name="Rahalkar M.C."/>
            <person name="Pandit P.S."/>
            <person name="Dhakephalkar P.K."/>
            <person name="Pore S."/>
            <person name="Arora P."/>
            <person name="Kapse N."/>
        </authorList>
    </citation>
    <scope>NUCLEOTIDE SEQUENCE [LARGE SCALE GENOMIC DNA]</scope>
    <source>
        <strain evidence="1 2">Sn10-6</strain>
    </source>
</reference>
<sequence>MSLFNDISQNLLSEQSSLGGVNFLSSRSLIDAGLDAVSGGVAEALGGSQLSSALGMMASNQLSRATQGYLDANTLNSIDSGLGIANDLLNGQFSSAGLRLLGSGLFNDLIPGLSGILAQARYLNTATPMFGGITPLQAKQIIGELNSIDFAHKNLFLIEVSSALYGDVSRRFNMYCTEANYSAQAITGEKRRIGGAQIDSVNSADATEINLTTFDDKTGFIKEWFKAHAAACVHKDGTVGVPADYAITFKLLHAYITQETNYNGYQDIGMFRPANIDTSLSRREDGLEELTMSFSQLDTFMSV</sequence>
<proteinExistence type="predicted"/>
<evidence type="ECO:0000313" key="1">
    <source>
        <dbReference type="EMBL" id="KJV08088.1"/>
    </source>
</evidence>
<dbReference type="Proteomes" id="UP000033684">
    <property type="component" value="Unassembled WGS sequence"/>
</dbReference>
<gene>
    <name evidence="1" type="ORF">VZ94_00580</name>
</gene>
<name>A0A0F3INF1_9GAMM</name>
<dbReference type="EMBL" id="LAJX01000004">
    <property type="protein sequence ID" value="KJV08088.1"/>
    <property type="molecule type" value="Genomic_DNA"/>
</dbReference>
<dbReference type="AlphaFoldDB" id="A0A0F3INF1"/>
<reference evidence="2" key="1">
    <citation type="submission" date="2015-03" db="EMBL/GenBank/DDBJ databases">
        <title>Draft genome sequence of a novel methanotroph (Sn10-6) isolated from flooded ricefield rhizosphere in India.</title>
        <authorList>
            <person name="Pandit P.S."/>
            <person name="Pore S.D."/>
            <person name="Arora P."/>
            <person name="Kapse N.G."/>
            <person name="Dhakephalkar P.K."/>
            <person name="Rahalkar M.C."/>
        </authorList>
    </citation>
    <scope>NUCLEOTIDE SEQUENCE [LARGE SCALE GENOMIC DNA]</scope>
    <source>
        <strain evidence="2">Sn10-6</strain>
    </source>
</reference>
<comment type="caution">
    <text evidence="1">The sequence shown here is derived from an EMBL/GenBank/DDBJ whole genome shotgun (WGS) entry which is preliminary data.</text>
</comment>
<evidence type="ECO:0000313" key="2">
    <source>
        <dbReference type="Proteomes" id="UP000033684"/>
    </source>
</evidence>
<dbReference type="OrthoDB" id="5570236at2"/>
<dbReference type="RefSeq" id="WP_045777727.1">
    <property type="nucleotide sequence ID" value="NZ_LAJX01000004.1"/>
</dbReference>